<organism evidence="2">
    <name type="scientific">marine sediment metagenome</name>
    <dbReference type="NCBI Taxonomy" id="412755"/>
    <lineage>
        <taxon>unclassified sequences</taxon>
        <taxon>metagenomes</taxon>
        <taxon>ecological metagenomes</taxon>
    </lineage>
</organism>
<gene>
    <name evidence="2" type="ORF">S03H2_08688</name>
</gene>
<evidence type="ECO:0000256" key="1">
    <source>
        <dbReference type="SAM" id="Phobius"/>
    </source>
</evidence>
<feature type="non-terminal residue" evidence="2">
    <location>
        <position position="41"/>
    </location>
</feature>
<proteinExistence type="predicted"/>
<keyword evidence="1" id="KW-1133">Transmembrane helix</keyword>
<sequence>MRLPKVILKYRGREKKRPSTIDFKAYVFFFVYVYVFFLTVI</sequence>
<accession>X1DGG2</accession>
<reference evidence="2" key="1">
    <citation type="journal article" date="2014" name="Front. Microbiol.">
        <title>High frequency of phylogenetically diverse reductive dehalogenase-homologous genes in deep subseafloor sedimentary metagenomes.</title>
        <authorList>
            <person name="Kawai M."/>
            <person name="Futagami T."/>
            <person name="Toyoda A."/>
            <person name="Takaki Y."/>
            <person name="Nishi S."/>
            <person name="Hori S."/>
            <person name="Arai W."/>
            <person name="Tsubouchi T."/>
            <person name="Morono Y."/>
            <person name="Uchiyama I."/>
            <person name="Ito T."/>
            <person name="Fujiyama A."/>
            <person name="Inagaki F."/>
            <person name="Takami H."/>
        </authorList>
    </citation>
    <scope>NUCLEOTIDE SEQUENCE</scope>
    <source>
        <strain evidence="2">Expedition CK06-06</strain>
    </source>
</reference>
<evidence type="ECO:0000313" key="2">
    <source>
        <dbReference type="EMBL" id="GAH19282.1"/>
    </source>
</evidence>
<dbReference type="EMBL" id="BARU01004269">
    <property type="protein sequence ID" value="GAH19282.1"/>
    <property type="molecule type" value="Genomic_DNA"/>
</dbReference>
<dbReference type="AlphaFoldDB" id="X1DGG2"/>
<name>X1DGG2_9ZZZZ</name>
<comment type="caution">
    <text evidence="2">The sequence shown here is derived from an EMBL/GenBank/DDBJ whole genome shotgun (WGS) entry which is preliminary data.</text>
</comment>
<protein>
    <submittedName>
        <fullName evidence="2">Uncharacterized protein</fullName>
    </submittedName>
</protein>
<keyword evidence="1" id="KW-0472">Membrane</keyword>
<feature type="transmembrane region" description="Helical" evidence="1">
    <location>
        <begin position="21"/>
        <end position="40"/>
    </location>
</feature>
<keyword evidence="1" id="KW-0812">Transmembrane</keyword>